<dbReference type="InterPro" id="IPR027417">
    <property type="entry name" value="P-loop_NTPase"/>
</dbReference>
<dbReference type="InterPro" id="IPR000808">
    <property type="entry name" value="Mrp-like_CS"/>
</dbReference>
<evidence type="ECO:0000259" key="7">
    <source>
        <dbReference type="SMART" id="SM00382"/>
    </source>
</evidence>
<dbReference type="InterPro" id="IPR003593">
    <property type="entry name" value="AAA+_ATPase"/>
</dbReference>
<dbReference type="CDD" id="cd02037">
    <property type="entry name" value="Mrp_NBP35"/>
    <property type="match status" value="1"/>
</dbReference>
<reference evidence="8" key="1">
    <citation type="submission" date="2019-05" db="EMBL/GenBank/DDBJ databases">
        <authorList>
            <person name="Zhang S."/>
            <person name="Liu J."/>
        </authorList>
    </citation>
    <scope>NUCLEOTIDE SEQUENCE [LARGE SCALE GENOMIC DNA]</scope>
</reference>
<dbReference type="AlphaFoldDB" id="A0A8B9YUM5"/>
<reference evidence="8" key="3">
    <citation type="submission" date="2025-09" db="UniProtKB">
        <authorList>
            <consortium name="Ensembl"/>
        </authorList>
    </citation>
    <scope>IDENTIFICATION</scope>
</reference>
<dbReference type="GO" id="GO:0046872">
    <property type="term" value="F:metal ion binding"/>
    <property type="evidence" value="ECO:0007669"/>
    <property type="project" value="UniProtKB-KW"/>
</dbReference>
<gene>
    <name evidence="8" type="primary">NUBP1</name>
</gene>
<evidence type="ECO:0000256" key="1">
    <source>
        <dbReference type="ARBA" id="ARBA00022485"/>
    </source>
</evidence>
<accession>A0A8B9YUM5</accession>
<protein>
    <submittedName>
        <fullName evidence="8">NUBP iron-sulfur cluster assembly factor 1, cytosolic</fullName>
    </submittedName>
</protein>
<keyword evidence="2" id="KW-0479">Metal-binding</keyword>
<feature type="domain" description="AAA+ ATPase" evidence="7">
    <location>
        <begin position="118"/>
        <end position="274"/>
    </location>
</feature>
<dbReference type="PANTHER" id="PTHR23264:SF35">
    <property type="entry name" value="CYTOSOLIC FE-S CLUSTER ASSEMBLY FACTOR NUBP1"/>
    <property type="match status" value="1"/>
</dbReference>
<dbReference type="InterPro" id="IPR019591">
    <property type="entry name" value="Mrp/NBP35_ATP-bd"/>
</dbReference>
<dbReference type="GO" id="GO:0051539">
    <property type="term" value="F:4 iron, 4 sulfur cluster binding"/>
    <property type="evidence" value="ECO:0007669"/>
    <property type="project" value="UniProtKB-KW"/>
</dbReference>
<dbReference type="GO" id="GO:0005829">
    <property type="term" value="C:cytosol"/>
    <property type="evidence" value="ECO:0007669"/>
    <property type="project" value="TreeGrafter"/>
</dbReference>
<evidence type="ECO:0000256" key="2">
    <source>
        <dbReference type="ARBA" id="ARBA00022723"/>
    </source>
</evidence>
<dbReference type="GO" id="GO:0140663">
    <property type="term" value="F:ATP-dependent FeS chaperone activity"/>
    <property type="evidence" value="ECO:0007669"/>
    <property type="project" value="InterPro"/>
</dbReference>
<dbReference type="GO" id="GO:0005524">
    <property type="term" value="F:ATP binding"/>
    <property type="evidence" value="ECO:0007669"/>
    <property type="project" value="UniProtKB-KW"/>
</dbReference>
<dbReference type="Pfam" id="PF10609">
    <property type="entry name" value="ParA"/>
    <property type="match status" value="1"/>
</dbReference>
<keyword evidence="9" id="KW-1185">Reference proteome</keyword>
<organism evidence="8 9">
    <name type="scientific">Bos mutus grunniens</name>
    <name type="common">Wild yak</name>
    <name type="synonym">Bos grunniens</name>
    <dbReference type="NCBI Taxonomy" id="30521"/>
    <lineage>
        <taxon>Eukaryota</taxon>
        <taxon>Metazoa</taxon>
        <taxon>Chordata</taxon>
        <taxon>Craniata</taxon>
        <taxon>Vertebrata</taxon>
        <taxon>Euteleostomi</taxon>
        <taxon>Mammalia</taxon>
        <taxon>Eutheria</taxon>
        <taxon>Laurasiatheria</taxon>
        <taxon>Artiodactyla</taxon>
        <taxon>Ruminantia</taxon>
        <taxon>Pecora</taxon>
        <taxon>Bovidae</taxon>
        <taxon>Bovinae</taxon>
        <taxon>Bos</taxon>
    </lineage>
</organism>
<dbReference type="Gene3D" id="3.40.50.300">
    <property type="entry name" value="P-loop containing nucleotide triphosphate hydrolases"/>
    <property type="match status" value="1"/>
</dbReference>
<evidence type="ECO:0000313" key="9">
    <source>
        <dbReference type="Proteomes" id="UP000694520"/>
    </source>
</evidence>
<proteinExistence type="inferred from homology"/>
<dbReference type="Proteomes" id="UP000694520">
    <property type="component" value="Chromosome 26"/>
</dbReference>
<dbReference type="Ensembl" id="ENSBGRT00000049370.1">
    <property type="protein sequence ID" value="ENSBGRP00000042587.1"/>
    <property type="gene ID" value="ENSBGRG00000026633.1"/>
</dbReference>
<evidence type="ECO:0000256" key="3">
    <source>
        <dbReference type="ARBA" id="ARBA00022741"/>
    </source>
</evidence>
<keyword evidence="5" id="KW-0408">Iron</keyword>
<dbReference type="HAMAP" id="MF_02040">
    <property type="entry name" value="Mrp_NBP35"/>
    <property type="match status" value="1"/>
</dbReference>
<dbReference type="PROSITE" id="PS01215">
    <property type="entry name" value="MRP"/>
    <property type="match status" value="1"/>
</dbReference>
<keyword evidence="4" id="KW-0067">ATP-binding</keyword>
<keyword evidence="6" id="KW-0411">Iron-sulfur</keyword>
<keyword evidence="3" id="KW-0547">Nucleotide-binding</keyword>
<name>A0A8B9YUM5_BOSMU</name>
<dbReference type="PANTHER" id="PTHR23264">
    <property type="entry name" value="NUCLEOTIDE-BINDING PROTEIN NBP35 YEAST -RELATED"/>
    <property type="match status" value="1"/>
</dbReference>
<reference evidence="8" key="2">
    <citation type="submission" date="2025-08" db="UniProtKB">
        <authorList>
            <consortium name="Ensembl"/>
        </authorList>
    </citation>
    <scope>IDENTIFICATION</scope>
</reference>
<dbReference type="InterPro" id="IPR033756">
    <property type="entry name" value="YlxH/NBP35"/>
</dbReference>
<sequence length="368" mass="40155">MIDNRGSVLKGTENLPKHLPQGLRVRKVLFRRLISRSWRVRLSATRRKYATAVSGERVSVQSSRMEEVPHDCPGADSAQAGRGASCQGCPNQRLCASGAGAAADPAIEEIKEKMKTVKHKILVLSGKGGVGKSTFSAHLAHGLAEDENTQVALLDIDICGPSIPKIMGLEGEQVHQSGSGWSPVFLEDNLGVMSVGFLLSSPDDAVIWRGPKKNGMIKQFLRDVDWGEVDYLIVDTPPGTSDEHLSVVQYLATAHIDGVVIITTPQEVSLQDVRKEISFCHKVKLPIIGVVENMSGFICPKCQRESQMQQLAFFGVIFEEAGLLEDTRERTRGTLRRCLVPEGLLSSQALCLHPSLQGLKRQTWASGE</sequence>
<dbReference type="GeneTree" id="ENSGT00950000183193"/>
<evidence type="ECO:0000256" key="4">
    <source>
        <dbReference type="ARBA" id="ARBA00022840"/>
    </source>
</evidence>
<dbReference type="SUPFAM" id="SSF52540">
    <property type="entry name" value="P-loop containing nucleoside triphosphate hydrolases"/>
    <property type="match status" value="1"/>
</dbReference>
<dbReference type="SMART" id="SM00382">
    <property type="entry name" value="AAA"/>
    <property type="match status" value="1"/>
</dbReference>
<keyword evidence="1" id="KW-0004">4Fe-4S</keyword>
<dbReference type="GO" id="GO:0016226">
    <property type="term" value="P:iron-sulfur cluster assembly"/>
    <property type="evidence" value="ECO:0007669"/>
    <property type="project" value="InterPro"/>
</dbReference>
<evidence type="ECO:0000256" key="5">
    <source>
        <dbReference type="ARBA" id="ARBA00023004"/>
    </source>
</evidence>
<evidence type="ECO:0000256" key="6">
    <source>
        <dbReference type="ARBA" id="ARBA00023014"/>
    </source>
</evidence>
<evidence type="ECO:0000313" key="8">
    <source>
        <dbReference type="Ensembl" id="ENSBGRP00000042587.1"/>
    </source>
</evidence>